<dbReference type="EMBL" id="AP029267">
    <property type="protein sequence ID" value="BFG06342.1"/>
    <property type="molecule type" value="Genomic_DNA"/>
</dbReference>
<organism evidence="2 3">
    <name type="scientific">Drosophila madeirensis</name>
    <name type="common">Fruit fly</name>
    <dbReference type="NCBI Taxonomy" id="30013"/>
    <lineage>
        <taxon>Eukaryota</taxon>
        <taxon>Metazoa</taxon>
        <taxon>Ecdysozoa</taxon>
        <taxon>Arthropoda</taxon>
        <taxon>Hexapoda</taxon>
        <taxon>Insecta</taxon>
        <taxon>Pterygota</taxon>
        <taxon>Neoptera</taxon>
        <taxon>Endopterygota</taxon>
        <taxon>Diptera</taxon>
        <taxon>Brachycera</taxon>
        <taxon>Muscomorpha</taxon>
        <taxon>Ephydroidea</taxon>
        <taxon>Drosophilidae</taxon>
        <taxon>Drosophila</taxon>
        <taxon>Sophophora</taxon>
    </lineage>
</organism>
<accession>A0AAU9GF66</accession>
<feature type="signal peptide" evidence="1">
    <location>
        <begin position="1"/>
        <end position="21"/>
    </location>
</feature>
<proteinExistence type="predicted"/>
<dbReference type="Pfam" id="PF01395">
    <property type="entry name" value="PBP_GOBP"/>
    <property type="match status" value="1"/>
</dbReference>
<dbReference type="InterPro" id="IPR006170">
    <property type="entry name" value="PBP/GOBP"/>
</dbReference>
<dbReference type="SUPFAM" id="SSF47565">
    <property type="entry name" value="Insect pheromone/odorant-binding proteins"/>
    <property type="match status" value="1"/>
</dbReference>
<feature type="chain" id="PRO_5043975704" evidence="1">
    <location>
        <begin position="22"/>
        <end position="131"/>
    </location>
</feature>
<dbReference type="GO" id="GO:0005549">
    <property type="term" value="F:odorant binding"/>
    <property type="evidence" value="ECO:0007669"/>
    <property type="project" value="InterPro"/>
</dbReference>
<dbReference type="CDD" id="cd23992">
    <property type="entry name" value="PBP_GOBP"/>
    <property type="match status" value="1"/>
</dbReference>
<reference evidence="2 3" key="1">
    <citation type="submission" date="2024-02" db="EMBL/GenBank/DDBJ databases">
        <title>A chromosome-level genome assembly of Drosophila madeirensis, a fruit fly species endemic to Madeira island.</title>
        <authorList>
            <person name="Tomihara K."/>
            <person name="Llopart A."/>
            <person name="Yamamoto D."/>
        </authorList>
    </citation>
    <scope>NUCLEOTIDE SEQUENCE [LARGE SCALE GENOMIC DNA]</scope>
    <source>
        <strain evidence="2 3">RF1</strain>
    </source>
</reference>
<dbReference type="Gene3D" id="1.10.238.20">
    <property type="entry name" value="Pheromone/general odorant binding protein domain"/>
    <property type="match status" value="1"/>
</dbReference>
<evidence type="ECO:0000256" key="1">
    <source>
        <dbReference type="SAM" id="SignalP"/>
    </source>
</evidence>
<dbReference type="Proteomes" id="UP001500889">
    <property type="component" value="Chromosome E"/>
</dbReference>
<keyword evidence="1" id="KW-0732">Signal</keyword>
<gene>
    <name evidence="2" type="ORF">DMAD_04871</name>
</gene>
<name>A0AAU9GF66_DROMD</name>
<evidence type="ECO:0000313" key="3">
    <source>
        <dbReference type="Proteomes" id="UP001500889"/>
    </source>
</evidence>
<sequence length="131" mass="15006">MSPPFVSALLSLLLFYGYAHCKTSMFNPCRGQNDTTPEEQRLFLDNWQQHVSSNVLDRSFRCFATCILYDMHIMDDQGQLHMDQYMVEEAQEESWNSSVAKCQAEFEDVAHSCGYGFGMANCLLSLRAARK</sequence>
<protein>
    <submittedName>
        <fullName evidence="2">General odorant-binding protein 57e</fullName>
    </submittedName>
</protein>
<dbReference type="SMART" id="SM00708">
    <property type="entry name" value="PhBP"/>
    <property type="match status" value="1"/>
</dbReference>
<dbReference type="AlphaFoldDB" id="A0AAU9GF66"/>
<keyword evidence="3" id="KW-1185">Reference proteome</keyword>
<dbReference type="InterPro" id="IPR036728">
    <property type="entry name" value="PBP_GOBP_sf"/>
</dbReference>
<evidence type="ECO:0000313" key="2">
    <source>
        <dbReference type="EMBL" id="BFG06342.1"/>
    </source>
</evidence>